<organism evidence="4 5">
    <name type="scientific">Sphingobium indicum (strain DSM 16413 / CCM 7287 / MTCC 6362 / UT26 / NBRC 101211 / UT26S)</name>
    <name type="common">Sphingobium japonicum</name>
    <dbReference type="NCBI Taxonomy" id="452662"/>
    <lineage>
        <taxon>Bacteria</taxon>
        <taxon>Pseudomonadati</taxon>
        <taxon>Pseudomonadota</taxon>
        <taxon>Alphaproteobacteria</taxon>
        <taxon>Sphingomonadales</taxon>
        <taxon>Sphingomonadaceae</taxon>
        <taxon>Sphingobium</taxon>
    </lineage>
</organism>
<dbReference type="AlphaFoldDB" id="D4Z0T7"/>
<dbReference type="InterPro" id="IPR049517">
    <property type="entry name" value="ACX-like_C"/>
</dbReference>
<dbReference type="RefSeq" id="WP_013039773.1">
    <property type="nucleotide sequence ID" value="NC_014006.1"/>
</dbReference>
<dbReference type="InterPro" id="IPR008040">
    <property type="entry name" value="Hydant_A_N"/>
</dbReference>
<feature type="domain" description="Acetophenone carboxylase-like C-terminal" evidence="3">
    <location>
        <begin position="525"/>
        <end position="677"/>
    </location>
</feature>
<feature type="domain" description="Hydantoinase/oxoprolinase N-terminal" evidence="2">
    <location>
        <begin position="2"/>
        <end position="180"/>
    </location>
</feature>
<dbReference type="eggNOG" id="COG0145">
    <property type="taxonomic scope" value="Bacteria"/>
</dbReference>
<gene>
    <name evidence="4" type="primary">hyuA</name>
    <name evidence="4" type="ordered locus">SJA_C1-13850</name>
</gene>
<dbReference type="PANTHER" id="PTHR11365">
    <property type="entry name" value="5-OXOPROLINASE RELATED"/>
    <property type="match status" value="1"/>
</dbReference>
<reference evidence="4 5" key="1">
    <citation type="journal article" date="2010" name="J. Bacteriol.">
        <title>Complete genome sequence of the representative gamma-hexachlorocyclohexane-degrading bacterium Sphingobium japonicum UT26.</title>
        <authorList>
            <person name="Nagata Y."/>
            <person name="Ohtsubo Y."/>
            <person name="Endo R."/>
            <person name="Ichikawa N."/>
            <person name="Ankai A."/>
            <person name="Oguchi A."/>
            <person name="Fukui S."/>
            <person name="Fujita N."/>
            <person name="Tsuda M."/>
        </authorList>
    </citation>
    <scope>NUCLEOTIDE SEQUENCE [LARGE SCALE GENOMIC DNA]</scope>
    <source>
        <strain evidence="5">DSM 16413 / CCM 7287 / MTCC 6362 / UT26 / NBRC 101211 / UT26S</strain>
    </source>
</reference>
<evidence type="ECO:0000259" key="2">
    <source>
        <dbReference type="Pfam" id="PF05378"/>
    </source>
</evidence>
<dbReference type="InterPro" id="IPR002821">
    <property type="entry name" value="Hydantoinase_A"/>
</dbReference>
<evidence type="ECO:0000313" key="4">
    <source>
        <dbReference type="EMBL" id="BAI96219.1"/>
    </source>
</evidence>
<name>D4Z0T7_SPHIU</name>
<dbReference type="KEGG" id="sjp:SJA_C1-13850"/>
<dbReference type="GeneID" id="29273004"/>
<dbReference type="EC" id="3.5.2.14" evidence="4"/>
<protein>
    <submittedName>
        <fullName evidence="4">N-methylhydantoinase A</fullName>
        <ecNumber evidence="4">3.5.2.14</ecNumber>
    </submittedName>
</protein>
<dbReference type="InterPro" id="IPR045079">
    <property type="entry name" value="Oxoprolinase-like"/>
</dbReference>
<accession>D4Z0T7</accession>
<dbReference type="STRING" id="452662.SJA_C1-13850"/>
<dbReference type="GO" id="GO:0017168">
    <property type="term" value="F:5-oxoprolinase (ATP-hydrolyzing) activity"/>
    <property type="evidence" value="ECO:0007669"/>
    <property type="project" value="TreeGrafter"/>
</dbReference>
<dbReference type="GO" id="GO:0006749">
    <property type="term" value="P:glutathione metabolic process"/>
    <property type="evidence" value="ECO:0007669"/>
    <property type="project" value="TreeGrafter"/>
</dbReference>
<keyword evidence="5" id="KW-1185">Reference proteome</keyword>
<keyword evidence="4" id="KW-0378">Hydrolase</keyword>
<dbReference type="Pfam" id="PF01968">
    <property type="entry name" value="Hydantoinase_A"/>
    <property type="match status" value="1"/>
</dbReference>
<dbReference type="GO" id="GO:0047423">
    <property type="term" value="F:N-methylhydantoinase (ATP-hydrolyzing) activity"/>
    <property type="evidence" value="ECO:0007669"/>
    <property type="project" value="UniProtKB-EC"/>
</dbReference>
<dbReference type="Proteomes" id="UP000007753">
    <property type="component" value="Chromosome 1"/>
</dbReference>
<evidence type="ECO:0000259" key="3">
    <source>
        <dbReference type="Pfam" id="PF19278"/>
    </source>
</evidence>
<dbReference type="HOGENOM" id="CLU_002157_1_2_5"/>
<dbReference type="GO" id="GO:0005829">
    <property type="term" value="C:cytosol"/>
    <property type="evidence" value="ECO:0007669"/>
    <property type="project" value="TreeGrafter"/>
</dbReference>
<sequence>MRVATDVGGTFTDLIYYAVDHANGRSGPVRFTKVSTTPPIFEAGVFDALKKASISTSEMDFFVHGSTVVINTITERKGAKTALLTTNGFRDVLEIGRANRPDLFNLQFRKPEPLIERRLRCEIVERTNFDGSIAQEPDLSVIPGIVQKLKDEGVDAIAISFLHAYRNPTNERRVAESIRKCWPECAVVASHEISREWREYERTSTVVASAYVEAVSRNYMQALTNRLSLSGFAGTPMMMQSNGGMVPVEEAIGNPITMIESGPASGIFAASVVGNITGFRNLIALDIGGTTAKCALIENGHYNVVTEYYVERDRRNPGLPIQTPVTEIVEIGNGGGSIASVDTGGKLHVGPKSAGAKPGPAAYGLGGTSLTTTDANLILGRIDPTQFVGGEVEPDWQAVSAAAQPLCSVLGCSEQELARGVLRVATANMANALRLVSINKGHDPRDFSLIAFGGGGALHAVELAEELQIPRVIIPVNSAVFSAWGMLLSDIRRDDVRTLPMCFDLQAPGRILQAFAEMERGSRSDEHEAVSFEYLLDLRYTGQEHTVKMAVTKEALSPDNISEIVERFSQLHEKSYTFRLDADVEVVNCHLVTRVTVPKPSIPRRQSFGYDISHALLGSRLIDFDKKGVHDSRIFDAQKIDPSGIVVGPAAIQDPATTILIPPAYQAEMDDFGNFHITRETA</sequence>
<dbReference type="PANTHER" id="PTHR11365:SF23">
    <property type="entry name" value="HYPOTHETICAL 5-OXOPROLINASE (EUROFUNG)-RELATED"/>
    <property type="match status" value="1"/>
</dbReference>
<evidence type="ECO:0000313" key="5">
    <source>
        <dbReference type="Proteomes" id="UP000007753"/>
    </source>
</evidence>
<dbReference type="EMBL" id="AP010803">
    <property type="protein sequence ID" value="BAI96219.1"/>
    <property type="molecule type" value="Genomic_DNA"/>
</dbReference>
<dbReference type="Pfam" id="PF05378">
    <property type="entry name" value="Hydant_A_N"/>
    <property type="match status" value="1"/>
</dbReference>
<proteinExistence type="predicted"/>
<feature type="domain" description="Hydantoinase A/oxoprolinase" evidence="1">
    <location>
        <begin position="202"/>
        <end position="494"/>
    </location>
</feature>
<evidence type="ECO:0000259" key="1">
    <source>
        <dbReference type="Pfam" id="PF01968"/>
    </source>
</evidence>
<dbReference type="Pfam" id="PF19278">
    <property type="entry name" value="Hydant_A_C"/>
    <property type="match status" value="1"/>
</dbReference>